<keyword evidence="5 7" id="KW-0472">Membrane</keyword>
<dbReference type="Proteomes" id="UP000015423">
    <property type="component" value="Chromosome"/>
</dbReference>
<dbReference type="eggNOG" id="COG2814">
    <property type="taxonomic scope" value="Bacteria"/>
</dbReference>
<evidence type="ECO:0000256" key="6">
    <source>
        <dbReference type="SAM" id="MobiDB-lite"/>
    </source>
</evidence>
<dbReference type="PANTHER" id="PTHR23513:SF11">
    <property type="entry name" value="STAPHYLOFERRIN A TRANSPORTER"/>
    <property type="match status" value="1"/>
</dbReference>
<dbReference type="PANTHER" id="PTHR23513">
    <property type="entry name" value="INTEGRAL MEMBRANE EFFLUX PROTEIN-RELATED"/>
    <property type="match status" value="1"/>
</dbReference>
<evidence type="ECO:0000313" key="9">
    <source>
        <dbReference type="EMBL" id="AGS73771.1"/>
    </source>
</evidence>
<dbReference type="KEGG" id="sci:B446_34875"/>
<dbReference type="AlphaFoldDB" id="S5V865"/>
<dbReference type="InterPro" id="IPR036259">
    <property type="entry name" value="MFS_trans_sf"/>
</dbReference>
<feature type="transmembrane region" description="Helical" evidence="7">
    <location>
        <begin position="378"/>
        <end position="400"/>
    </location>
</feature>
<feature type="region of interest" description="Disordered" evidence="6">
    <location>
        <begin position="1"/>
        <end position="128"/>
    </location>
</feature>
<dbReference type="STRING" id="1214242.B446_00415"/>
<feature type="transmembrane region" description="Helical" evidence="7">
    <location>
        <begin position="345"/>
        <end position="366"/>
    </location>
</feature>
<organism evidence="9 10">
    <name type="scientific">Streptomyces collinus (strain DSM 40733 / Tue 365)</name>
    <dbReference type="NCBI Taxonomy" id="1214242"/>
    <lineage>
        <taxon>Bacteria</taxon>
        <taxon>Bacillati</taxon>
        <taxon>Actinomycetota</taxon>
        <taxon>Actinomycetes</taxon>
        <taxon>Kitasatosporales</taxon>
        <taxon>Streptomycetaceae</taxon>
        <taxon>Streptomyces</taxon>
    </lineage>
</organism>
<feature type="compositionally biased region" description="Basic and acidic residues" evidence="6">
    <location>
        <begin position="72"/>
        <end position="83"/>
    </location>
</feature>
<comment type="subcellular location">
    <subcellularLocation>
        <location evidence="1">Cell membrane</location>
        <topology evidence="1">Multi-pass membrane protein</topology>
    </subcellularLocation>
</comment>
<evidence type="ECO:0000256" key="4">
    <source>
        <dbReference type="ARBA" id="ARBA00022989"/>
    </source>
</evidence>
<feature type="transmembrane region" description="Helical" evidence="7">
    <location>
        <begin position="292"/>
        <end position="313"/>
    </location>
</feature>
<evidence type="ECO:0000256" key="1">
    <source>
        <dbReference type="ARBA" id="ARBA00004651"/>
    </source>
</evidence>
<dbReference type="Gene3D" id="1.20.1250.20">
    <property type="entry name" value="MFS general substrate transporter like domains"/>
    <property type="match status" value="1"/>
</dbReference>
<protein>
    <submittedName>
        <fullName evidence="9">Major facilitator transporter</fullName>
    </submittedName>
</protein>
<feature type="transmembrane region" description="Helical" evidence="7">
    <location>
        <begin position="267"/>
        <end position="286"/>
    </location>
</feature>
<feature type="compositionally biased region" description="Low complexity" evidence="6">
    <location>
        <begin position="100"/>
        <end position="109"/>
    </location>
</feature>
<gene>
    <name evidence="8" type="ORF">B446_00415</name>
    <name evidence="9" type="ORF">B446_34875</name>
</gene>
<evidence type="ECO:0000313" key="8">
    <source>
        <dbReference type="EMBL" id="AGS66923.1"/>
    </source>
</evidence>
<accession>S5V865</accession>
<dbReference type="RefSeq" id="WP_020937410.1">
    <property type="nucleotide sequence ID" value="NC_021985.1"/>
</dbReference>
<dbReference type="GO" id="GO:0005886">
    <property type="term" value="C:plasma membrane"/>
    <property type="evidence" value="ECO:0007669"/>
    <property type="project" value="UniProtKB-SubCell"/>
</dbReference>
<dbReference type="EMBL" id="CP006259">
    <property type="protein sequence ID" value="AGS73771.1"/>
    <property type="molecule type" value="Genomic_DNA"/>
</dbReference>
<feature type="transmembrane region" description="Helical" evidence="7">
    <location>
        <begin position="464"/>
        <end position="484"/>
    </location>
</feature>
<feature type="transmembrane region" description="Helical" evidence="7">
    <location>
        <begin position="407"/>
        <end position="426"/>
    </location>
</feature>
<evidence type="ECO:0000313" key="10">
    <source>
        <dbReference type="Proteomes" id="UP000015423"/>
    </source>
</evidence>
<feature type="transmembrane region" description="Helical" evidence="7">
    <location>
        <begin position="134"/>
        <end position="161"/>
    </location>
</feature>
<sequence length="534" mass="54208">MRPDGGRRTPAGTNSDRASEHHGRTPPNEDDTPDRRKHAEGDATSAASAHAGGERRERAEDDTTSAASAHAGGERREYADGDTTRAPLRTPDVADAPKDQQPAGTPRAPARADDPAPQPQDAQAQSRQRRGLSLAVYLTSATLIRSASGGAPVALVALTLARPGHGGAALGGVLAALLTLPNVAGPWMARWLEEARDPRFRLAAAFTVFGLMLAATGLTLGRLPVVLVGLLVIVGGLCDPLMTGGLSSRLALIVGEDTRAQRRAEGWDSATYGSSNILGPAAVAAITALTGALTAVVVLGAAGVLAGLLMLALPKERRTAAARQRSMPVRDALTVIVRKGPLRRVMIATMITSVSTGGVMVIAVVLGRNLQGSAGAGAALGAAYGVGNLCGALLTGAFPLTGEPERWVLRLIAANAVAVGLCALAPGYVLALVTFALAGATSAILFTASLAVRSVYSPPNARAQVFVTMAGLKMAAGSAGTALAGTLAGIGPRLALCLNAVVVASAVTVALTDLRLTRRRSSAADPGDMQSPAA</sequence>
<feature type="transmembrane region" description="Helical" evidence="7">
    <location>
        <begin position="490"/>
        <end position="511"/>
    </location>
</feature>
<reference evidence="9" key="3">
    <citation type="submission" date="2015-08" db="EMBL/GenBank/DDBJ databases">
        <authorList>
            <person name="Weber T."/>
            <person name="Iftime D."/>
        </authorList>
    </citation>
    <scope>NUCLEOTIDE SEQUENCE</scope>
    <source>
        <strain evidence="9">Tu 365</strain>
    </source>
</reference>
<reference evidence="10" key="1">
    <citation type="submission" date="2012-10" db="EMBL/GenBank/DDBJ databases">
        <title>The complete genome sequence of Streptomyces collinus Tu 365.</title>
        <authorList>
            <person name="Ruckert C."/>
            <person name="Szczepanowski R."/>
            <person name="Goesmann A."/>
            <person name="Pross E.K."/>
            <person name="Musiol E.M."/>
            <person name="Blin K."/>
            <person name="Wohlleben W."/>
            <person name="Puhler A."/>
            <person name="Weber T."/>
            <person name="Kalinowski J."/>
        </authorList>
    </citation>
    <scope>NUCLEOTIDE SEQUENCE [LARGE SCALE GENOMIC DNA]</scope>
    <source>
        <strain evidence="10">DSM 40733 / Tue 365</strain>
    </source>
</reference>
<dbReference type="SUPFAM" id="SSF103473">
    <property type="entry name" value="MFS general substrate transporter"/>
    <property type="match status" value="1"/>
</dbReference>
<proteinExistence type="predicted"/>
<keyword evidence="2" id="KW-1003">Cell membrane</keyword>
<feature type="transmembrane region" description="Helical" evidence="7">
    <location>
        <begin position="432"/>
        <end position="452"/>
    </location>
</feature>
<dbReference type="EMBL" id="CP006259">
    <property type="protein sequence ID" value="AGS66923.1"/>
    <property type="molecule type" value="Genomic_DNA"/>
</dbReference>
<feature type="transmembrane region" description="Helical" evidence="7">
    <location>
        <begin position="226"/>
        <end position="246"/>
    </location>
</feature>
<evidence type="ECO:0000256" key="5">
    <source>
        <dbReference type="ARBA" id="ARBA00023136"/>
    </source>
</evidence>
<feature type="compositionally biased region" description="Basic and acidic residues" evidence="6">
    <location>
        <begin position="52"/>
        <end position="61"/>
    </location>
</feature>
<feature type="transmembrane region" description="Helical" evidence="7">
    <location>
        <begin position="200"/>
        <end position="220"/>
    </location>
</feature>
<dbReference type="KEGG" id="sci:B446_00415"/>
<keyword evidence="4 7" id="KW-1133">Transmembrane helix</keyword>
<feature type="transmembrane region" description="Helical" evidence="7">
    <location>
        <begin position="167"/>
        <end position="188"/>
    </location>
</feature>
<keyword evidence="10" id="KW-1185">Reference proteome</keyword>
<evidence type="ECO:0000256" key="7">
    <source>
        <dbReference type="SAM" id="Phobius"/>
    </source>
</evidence>
<keyword evidence="3 7" id="KW-0812">Transmembrane</keyword>
<reference evidence="9 10" key="2">
    <citation type="journal article" date="2013" name="J. Biotechnol.">
        <title>Complete genome sequence of the kirromycin producer Streptomyces collinus Tu 365 consisting of a linear chromosome and two linear plasmids.</title>
        <authorList>
            <person name="Ruckert C."/>
            <person name="Szczepanowski R."/>
            <person name="Albersmeier A."/>
            <person name="Goesmann A."/>
            <person name="Iftime D."/>
            <person name="Musiol E.M."/>
            <person name="Blin K."/>
            <person name="Wohlleben W."/>
            <person name="Puhler A."/>
            <person name="Kalinowski J."/>
            <person name="Weber T."/>
        </authorList>
    </citation>
    <scope>NUCLEOTIDE SEQUENCE [LARGE SCALE GENOMIC DNA]</scope>
    <source>
        <strain evidence="10">DSM 40733 / Tue 365</strain>
        <strain evidence="9">Tu 365</strain>
    </source>
</reference>
<evidence type="ECO:0000256" key="2">
    <source>
        <dbReference type="ARBA" id="ARBA00022475"/>
    </source>
</evidence>
<evidence type="ECO:0000256" key="3">
    <source>
        <dbReference type="ARBA" id="ARBA00022692"/>
    </source>
</evidence>
<dbReference type="HOGENOM" id="CLU_034180_3_0_11"/>
<name>S5V865_STRC3</name>
<dbReference type="PATRIC" id="fig|1214242.5.peg.7153"/>